<protein>
    <recommendedName>
        <fullName evidence="2">CBU-0592-like domain-containing protein</fullName>
    </recommendedName>
</protein>
<gene>
    <name evidence="3" type="ORF">VJ786_00360</name>
</gene>
<keyword evidence="1" id="KW-1133">Transmembrane helix</keyword>
<evidence type="ECO:0000259" key="2">
    <source>
        <dbReference type="Pfam" id="PF26604"/>
    </source>
</evidence>
<keyword evidence="1" id="KW-0472">Membrane</keyword>
<dbReference type="NCBIfam" id="NF047864">
    <property type="entry name" value="CBU_0592_membra"/>
    <property type="match status" value="1"/>
</dbReference>
<accession>A0ABU8I0S7</accession>
<feature type="transmembrane region" description="Helical" evidence="1">
    <location>
        <begin position="37"/>
        <end position="53"/>
    </location>
</feature>
<evidence type="ECO:0000256" key="1">
    <source>
        <dbReference type="SAM" id="Phobius"/>
    </source>
</evidence>
<keyword evidence="4" id="KW-1185">Reference proteome</keyword>
<dbReference type="RefSeq" id="WP_134778474.1">
    <property type="nucleotide sequence ID" value="NZ_JAYLLN010000001.1"/>
</dbReference>
<keyword evidence="1" id="KW-0812">Transmembrane</keyword>
<feature type="domain" description="CBU-0592-like" evidence="2">
    <location>
        <begin position="6"/>
        <end position="80"/>
    </location>
</feature>
<feature type="transmembrane region" description="Helical" evidence="1">
    <location>
        <begin position="59"/>
        <end position="77"/>
    </location>
</feature>
<reference evidence="3 4" key="1">
    <citation type="submission" date="2024-01" db="EMBL/GenBank/DDBJ databases">
        <title>Sphingobacterium tenebrionis sp. nov., a novel endophyte isolated from tenebrio molitor intestines.</title>
        <authorList>
            <person name="Zhang C."/>
        </authorList>
    </citation>
    <scope>NUCLEOTIDE SEQUENCE [LARGE SCALE GENOMIC DNA]</scope>
    <source>
        <strain evidence="3 4">PU5-4</strain>
    </source>
</reference>
<proteinExistence type="predicted"/>
<name>A0ABU8I0S7_9SPHI</name>
<sequence length="92" mass="10306">MVNFVALIGWIGVSCCTIGFLLLNLKLISFDSWKYQMINIVGGLGLVTSALYFRDLPNITSNSMWVIIAGFGLYKSFNARKLAKRKKTLQVN</sequence>
<feature type="transmembrane region" description="Helical" evidence="1">
    <location>
        <begin position="6"/>
        <end position="25"/>
    </location>
</feature>
<dbReference type="Pfam" id="PF26604">
    <property type="entry name" value="CBU_0592"/>
    <property type="match status" value="1"/>
</dbReference>
<dbReference type="InterPro" id="IPR058058">
    <property type="entry name" value="CBU_0592-like"/>
</dbReference>
<dbReference type="EMBL" id="JAYLLN010000001">
    <property type="protein sequence ID" value="MEI5983341.1"/>
    <property type="molecule type" value="Genomic_DNA"/>
</dbReference>
<organism evidence="3 4">
    <name type="scientific">Sphingobacterium tenebrionis</name>
    <dbReference type="NCBI Taxonomy" id="3111775"/>
    <lineage>
        <taxon>Bacteria</taxon>
        <taxon>Pseudomonadati</taxon>
        <taxon>Bacteroidota</taxon>
        <taxon>Sphingobacteriia</taxon>
        <taxon>Sphingobacteriales</taxon>
        <taxon>Sphingobacteriaceae</taxon>
        <taxon>Sphingobacterium</taxon>
    </lineage>
</organism>
<evidence type="ECO:0000313" key="4">
    <source>
        <dbReference type="Proteomes" id="UP001363035"/>
    </source>
</evidence>
<dbReference type="Proteomes" id="UP001363035">
    <property type="component" value="Unassembled WGS sequence"/>
</dbReference>
<comment type="caution">
    <text evidence="3">The sequence shown here is derived from an EMBL/GenBank/DDBJ whole genome shotgun (WGS) entry which is preliminary data.</text>
</comment>
<evidence type="ECO:0000313" key="3">
    <source>
        <dbReference type="EMBL" id="MEI5983341.1"/>
    </source>
</evidence>